<dbReference type="SMART" id="SM01043">
    <property type="entry name" value="BTAD"/>
    <property type="match status" value="1"/>
</dbReference>
<comment type="similarity">
    <text evidence="1">Belongs to the AfsR/DnrI/RedD regulatory family.</text>
</comment>
<dbReference type="InterPro" id="IPR011990">
    <property type="entry name" value="TPR-like_helical_dom_sf"/>
</dbReference>
<dbReference type="InterPro" id="IPR005158">
    <property type="entry name" value="BTAD"/>
</dbReference>
<sequence>MRILLIDDEATMLMIMKRMLADIEGAEVVGSFQNPEEALRQAPQIAADLVFIDIQIGQDNGLDVARKLRSSYGELEIVFLTSHKHYALESFDIYPLDYMVKPVSHARLAQTIARAKASMERKAAPVAAAQLPDTLQVRALGVLEVVGNRTEPVKWLSNKSKELFCFLLVHRGSFVSKGRLLDQVFPEMEPKNASLYLNTAMYQLRKALDSHGYKHLVVTSQEKYRLQMEEMQVDYLHFETRANQLCAATSPLPLEPAMACEAIYEGELFEESAYVWAAAERSSLEELYARLASRLIRRLLDEKRADEAVVRARKLVAHNELDEVANLLLLQSYIAKKDVVSAREHGAAFSRRYERELGLALSPAAIELLEPLGLPFSS</sequence>
<dbReference type="PANTHER" id="PTHR35807">
    <property type="entry name" value="TRANSCRIPTIONAL REGULATOR REDD-RELATED"/>
    <property type="match status" value="1"/>
</dbReference>
<accession>A0A927C0A4</accession>
<dbReference type="SMART" id="SM00862">
    <property type="entry name" value="Trans_reg_C"/>
    <property type="match status" value="1"/>
</dbReference>
<evidence type="ECO:0000256" key="7">
    <source>
        <dbReference type="PROSITE-ProRule" id="PRU01091"/>
    </source>
</evidence>
<dbReference type="Gene3D" id="1.10.10.10">
    <property type="entry name" value="Winged helix-like DNA-binding domain superfamily/Winged helix DNA-binding domain"/>
    <property type="match status" value="1"/>
</dbReference>
<organism evidence="10 11">
    <name type="scientific">Paenibacillus sabuli</name>
    <dbReference type="NCBI Taxonomy" id="2772509"/>
    <lineage>
        <taxon>Bacteria</taxon>
        <taxon>Bacillati</taxon>
        <taxon>Bacillota</taxon>
        <taxon>Bacilli</taxon>
        <taxon>Bacillales</taxon>
        <taxon>Paenibacillaceae</taxon>
        <taxon>Paenibacillus</taxon>
    </lineage>
</organism>
<reference evidence="10" key="1">
    <citation type="submission" date="2020-09" db="EMBL/GenBank/DDBJ databases">
        <title>A novel bacterium of genus Paenibacillus, isolated from South China Sea.</title>
        <authorList>
            <person name="Huang H."/>
            <person name="Mo K."/>
            <person name="Hu Y."/>
        </authorList>
    </citation>
    <scope>NUCLEOTIDE SEQUENCE</scope>
    <source>
        <strain evidence="10">IB182496</strain>
    </source>
</reference>
<name>A0A927C0A4_9BACL</name>
<dbReference type="InterPro" id="IPR036388">
    <property type="entry name" value="WH-like_DNA-bd_sf"/>
</dbReference>
<feature type="modified residue" description="4-aspartylphosphate" evidence="6">
    <location>
        <position position="53"/>
    </location>
</feature>
<dbReference type="Gene3D" id="3.40.50.2300">
    <property type="match status" value="1"/>
</dbReference>
<evidence type="ECO:0000256" key="1">
    <source>
        <dbReference type="ARBA" id="ARBA00005820"/>
    </source>
</evidence>
<keyword evidence="11" id="KW-1185">Reference proteome</keyword>
<dbReference type="AlphaFoldDB" id="A0A927C0A4"/>
<dbReference type="Pfam" id="PF00486">
    <property type="entry name" value="Trans_reg_C"/>
    <property type="match status" value="1"/>
</dbReference>
<feature type="domain" description="OmpR/PhoB-type" evidence="9">
    <location>
        <begin position="126"/>
        <end position="228"/>
    </location>
</feature>
<evidence type="ECO:0000256" key="3">
    <source>
        <dbReference type="ARBA" id="ARBA00023015"/>
    </source>
</evidence>
<feature type="domain" description="Response regulatory" evidence="8">
    <location>
        <begin position="2"/>
        <end position="116"/>
    </location>
</feature>
<dbReference type="PROSITE" id="PS51755">
    <property type="entry name" value="OMPR_PHOB"/>
    <property type="match status" value="1"/>
</dbReference>
<dbReference type="Gene3D" id="1.25.40.10">
    <property type="entry name" value="Tetratricopeptide repeat domain"/>
    <property type="match status" value="1"/>
</dbReference>
<keyword evidence="3" id="KW-0805">Transcription regulation</keyword>
<evidence type="ECO:0000256" key="4">
    <source>
        <dbReference type="ARBA" id="ARBA00023125"/>
    </source>
</evidence>
<dbReference type="EMBL" id="JACXIZ010000082">
    <property type="protein sequence ID" value="MBD2848634.1"/>
    <property type="molecule type" value="Genomic_DNA"/>
</dbReference>
<evidence type="ECO:0000256" key="2">
    <source>
        <dbReference type="ARBA" id="ARBA00023012"/>
    </source>
</evidence>
<dbReference type="GO" id="GO:0003677">
    <property type="term" value="F:DNA binding"/>
    <property type="evidence" value="ECO:0007669"/>
    <property type="project" value="UniProtKB-UniRule"/>
</dbReference>
<dbReference type="SUPFAM" id="SSF48452">
    <property type="entry name" value="TPR-like"/>
    <property type="match status" value="1"/>
</dbReference>
<dbReference type="SUPFAM" id="SSF46894">
    <property type="entry name" value="C-terminal effector domain of the bipartite response regulators"/>
    <property type="match status" value="1"/>
</dbReference>
<dbReference type="InterPro" id="IPR001867">
    <property type="entry name" value="OmpR/PhoB-type_DNA-bd"/>
</dbReference>
<dbReference type="PANTHER" id="PTHR35807:SF2">
    <property type="entry name" value="TRANSCRIPTIONAL ACTIVATOR DOMAIN"/>
    <property type="match status" value="1"/>
</dbReference>
<evidence type="ECO:0000256" key="5">
    <source>
        <dbReference type="ARBA" id="ARBA00023163"/>
    </source>
</evidence>
<dbReference type="Pfam" id="PF00072">
    <property type="entry name" value="Response_reg"/>
    <property type="match status" value="1"/>
</dbReference>
<evidence type="ECO:0000313" key="10">
    <source>
        <dbReference type="EMBL" id="MBD2848634.1"/>
    </source>
</evidence>
<evidence type="ECO:0000313" key="11">
    <source>
        <dbReference type="Proteomes" id="UP000621560"/>
    </source>
</evidence>
<dbReference type="InterPro" id="IPR051677">
    <property type="entry name" value="AfsR-DnrI-RedD_regulator"/>
</dbReference>
<dbReference type="PROSITE" id="PS50110">
    <property type="entry name" value="RESPONSE_REGULATORY"/>
    <property type="match status" value="1"/>
</dbReference>
<protein>
    <submittedName>
        <fullName evidence="10">Response regulator</fullName>
    </submittedName>
</protein>
<dbReference type="GO" id="GO:0000160">
    <property type="term" value="P:phosphorelay signal transduction system"/>
    <property type="evidence" value="ECO:0007669"/>
    <property type="project" value="UniProtKB-KW"/>
</dbReference>
<evidence type="ECO:0000259" key="9">
    <source>
        <dbReference type="PROSITE" id="PS51755"/>
    </source>
</evidence>
<dbReference type="InterPro" id="IPR001789">
    <property type="entry name" value="Sig_transdc_resp-reg_receiver"/>
</dbReference>
<dbReference type="Proteomes" id="UP000621560">
    <property type="component" value="Unassembled WGS sequence"/>
</dbReference>
<gene>
    <name evidence="10" type="ORF">IDH44_25980</name>
</gene>
<proteinExistence type="inferred from homology"/>
<keyword evidence="6" id="KW-0597">Phosphoprotein</keyword>
<dbReference type="InterPro" id="IPR011006">
    <property type="entry name" value="CheY-like_superfamily"/>
</dbReference>
<dbReference type="InterPro" id="IPR016032">
    <property type="entry name" value="Sig_transdc_resp-reg_C-effctor"/>
</dbReference>
<comment type="caution">
    <text evidence="10">The sequence shown here is derived from an EMBL/GenBank/DDBJ whole genome shotgun (WGS) entry which is preliminary data.</text>
</comment>
<keyword evidence="4 7" id="KW-0238">DNA-binding</keyword>
<dbReference type="GO" id="GO:0006355">
    <property type="term" value="P:regulation of DNA-templated transcription"/>
    <property type="evidence" value="ECO:0007669"/>
    <property type="project" value="InterPro"/>
</dbReference>
<evidence type="ECO:0000259" key="8">
    <source>
        <dbReference type="PROSITE" id="PS50110"/>
    </source>
</evidence>
<evidence type="ECO:0000256" key="6">
    <source>
        <dbReference type="PROSITE-ProRule" id="PRU00169"/>
    </source>
</evidence>
<keyword evidence="2" id="KW-0902">Two-component regulatory system</keyword>
<feature type="DNA-binding region" description="OmpR/PhoB-type" evidence="7">
    <location>
        <begin position="126"/>
        <end position="228"/>
    </location>
</feature>
<dbReference type="SMART" id="SM00448">
    <property type="entry name" value="REC"/>
    <property type="match status" value="1"/>
</dbReference>
<keyword evidence="5" id="KW-0804">Transcription</keyword>
<dbReference type="SUPFAM" id="SSF52172">
    <property type="entry name" value="CheY-like"/>
    <property type="match status" value="1"/>
</dbReference>
<dbReference type="RefSeq" id="WP_190921729.1">
    <property type="nucleotide sequence ID" value="NZ_JACXIZ010000082.1"/>
</dbReference>